<accession>A0A392RIH4</accession>
<protein>
    <submittedName>
        <fullName evidence="1">Uncharacterized protein</fullName>
    </submittedName>
</protein>
<name>A0A392RIH4_9FABA</name>
<dbReference type="EMBL" id="LXQA010227665">
    <property type="protein sequence ID" value="MCI35844.1"/>
    <property type="molecule type" value="Genomic_DNA"/>
</dbReference>
<keyword evidence="2" id="KW-1185">Reference proteome</keyword>
<proteinExistence type="predicted"/>
<feature type="non-terminal residue" evidence="1">
    <location>
        <position position="1"/>
    </location>
</feature>
<reference evidence="1 2" key="1">
    <citation type="journal article" date="2018" name="Front. Plant Sci.">
        <title>Red Clover (Trifolium pratense) and Zigzag Clover (T. medium) - A Picture of Genomic Similarities and Differences.</title>
        <authorList>
            <person name="Dluhosova J."/>
            <person name="Istvanek J."/>
            <person name="Nedelnik J."/>
            <person name="Repkova J."/>
        </authorList>
    </citation>
    <scope>NUCLEOTIDE SEQUENCE [LARGE SCALE GENOMIC DNA]</scope>
    <source>
        <strain evidence="2">cv. 10/8</strain>
        <tissue evidence="1">Leaf</tissue>
    </source>
</reference>
<dbReference type="Proteomes" id="UP000265520">
    <property type="component" value="Unassembled WGS sequence"/>
</dbReference>
<organism evidence="1 2">
    <name type="scientific">Trifolium medium</name>
    <dbReference type="NCBI Taxonomy" id="97028"/>
    <lineage>
        <taxon>Eukaryota</taxon>
        <taxon>Viridiplantae</taxon>
        <taxon>Streptophyta</taxon>
        <taxon>Embryophyta</taxon>
        <taxon>Tracheophyta</taxon>
        <taxon>Spermatophyta</taxon>
        <taxon>Magnoliopsida</taxon>
        <taxon>eudicotyledons</taxon>
        <taxon>Gunneridae</taxon>
        <taxon>Pentapetalae</taxon>
        <taxon>rosids</taxon>
        <taxon>fabids</taxon>
        <taxon>Fabales</taxon>
        <taxon>Fabaceae</taxon>
        <taxon>Papilionoideae</taxon>
        <taxon>50 kb inversion clade</taxon>
        <taxon>NPAAA clade</taxon>
        <taxon>Hologalegina</taxon>
        <taxon>IRL clade</taxon>
        <taxon>Trifolieae</taxon>
        <taxon>Trifolium</taxon>
    </lineage>
</organism>
<comment type="caution">
    <text evidence="1">The sequence shown here is derived from an EMBL/GenBank/DDBJ whole genome shotgun (WGS) entry which is preliminary data.</text>
</comment>
<dbReference type="AlphaFoldDB" id="A0A392RIH4"/>
<evidence type="ECO:0000313" key="1">
    <source>
        <dbReference type="EMBL" id="MCI35844.1"/>
    </source>
</evidence>
<sequence length="25" mass="2567">SISFAMPFRAELLGGSSLGLRGSGR</sequence>
<evidence type="ECO:0000313" key="2">
    <source>
        <dbReference type="Proteomes" id="UP000265520"/>
    </source>
</evidence>